<evidence type="ECO:0000256" key="9">
    <source>
        <dbReference type="ARBA" id="ARBA00038963"/>
    </source>
</evidence>
<evidence type="ECO:0000256" key="7">
    <source>
        <dbReference type="ARBA" id="ARBA00023098"/>
    </source>
</evidence>
<evidence type="ECO:0000256" key="5">
    <source>
        <dbReference type="ARBA" id="ARBA00022946"/>
    </source>
</evidence>
<keyword evidence="5" id="KW-0809">Transit peptide</keyword>
<keyword evidence="12" id="KW-0808">Transferase</keyword>
<evidence type="ECO:0000313" key="12">
    <source>
        <dbReference type="EMBL" id="OJI93818.1"/>
    </source>
</evidence>
<dbReference type="SMART" id="SM00829">
    <property type="entry name" value="PKS_ER"/>
    <property type="match status" value="1"/>
</dbReference>
<dbReference type="InterPro" id="IPR011032">
    <property type="entry name" value="GroES-like_sf"/>
</dbReference>
<evidence type="ECO:0000256" key="8">
    <source>
        <dbReference type="ARBA" id="ARBA00023160"/>
    </source>
</evidence>
<dbReference type="EC" id="1.3.1.104" evidence="9"/>
<keyword evidence="2" id="KW-0444">Lipid biosynthesis</keyword>
<dbReference type="InterPro" id="IPR013154">
    <property type="entry name" value="ADH-like_N"/>
</dbReference>
<dbReference type="InterPro" id="IPR051034">
    <property type="entry name" value="Mito_Enoyl-ACP_Reductase"/>
</dbReference>
<keyword evidence="6" id="KW-0560">Oxidoreductase</keyword>
<evidence type="ECO:0000256" key="10">
    <source>
        <dbReference type="ARBA" id="ARBA00048843"/>
    </source>
</evidence>
<evidence type="ECO:0000256" key="2">
    <source>
        <dbReference type="ARBA" id="ARBA00022516"/>
    </source>
</evidence>
<comment type="similarity">
    <text evidence="1">Belongs to the zinc-containing alcohol dehydrogenase family. Quinone oxidoreductase subfamily.</text>
</comment>
<dbReference type="InterPro" id="IPR020843">
    <property type="entry name" value="ER"/>
</dbReference>
<accession>A0A1L9NWZ4</accession>
<comment type="catalytic activity">
    <reaction evidence="10">
        <text>a 2,3-saturated acyl-[ACP] + NADP(+) = a (2E)-enoyl-[ACP] + NADPH + H(+)</text>
        <dbReference type="Rhea" id="RHEA:22564"/>
        <dbReference type="Rhea" id="RHEA-COMP:9925"/>
        <dbReference type="Rhea" id="RHEA-COMP:9926"/>
        <dbReference type="ChEBI" id="CHEBI:15378"/>
        <dbReference type="ChEBI" id="CHEBI:57783"/>
        <dbReference type="ChEBI" id="CHEBI:58349"/>
        <dbReference type="ChEBI" id="CHEBI:78784"/>
        <dbReference type="ChEBI" id="CHEBI:78785"/>
        <dbReference type="EC" id="1.3.1.104"/>
    </reaction>
</comment>
<comment type="caution">
    <text evidence="12">The sequence shown here is derived from an EMBL/GenBank/DDBJ whole genome shotgun (WGS) entry which is preliminary data.</text>
</comment>
<name>A0A1L9NWZ4_9RHOB</name>
<keyword evidence="4" id="KW-0521">NADP</keyword>
<keyword evidence="7" id="KW-0443">Lipid metabolism</keyword>
<dbReference type="STRING" id="696762.PFRI_19650"/>
<dbReference type="Gene3D" id="3.90.180.10">
    <property type="entry name" value="Medium-chain alcohol dehydrogenases, catalytic domain"/>
    <property type="match status" value="1"/>
</dbReference>
<dbReference type="OrthoDB" id="9788224at2"/>
<dbReference type="SUPFAM" id="SSF50129">
    <property type="entry name" value="GroES-like"/>
    <property type="match status" value="1"/>
</dbReference>
<dbReference type="Pfam" id="PF08240">
    <property type="entry name" value="ADH_N"/>
    <property type="match status" value="1"/>
</dbReference>
<dbReference type="PANTHER" id="PTHR43981:SF2">
    <property type="entry name" value="ENOYL-[ACYL-CARRIER-PROTEIN] REDUCTASE, MITOCHONDRIAL"/>
    <property type="match status" value="1"/>
</dbReference>
<dbReference type="RefSeq" id="WP_084649663.1">
    <property type="nucleotide sequence ID" value="NZ_MLCB01000130.1"/>
</dbReference>
<evidence type="ECO:0000256" key="3">
    <source>
        <dbReference type="ARBA" id="ARBA00022832"/>
    </source>
</evidence>
<dbReference type="Gene3D" id="3.40.50.720">
    <property type="entry name" value="NAD(P)-binding Rossmann-like Domain"/>
    <property type="match status" value="1"/>
</dbReference>
<dbReference type="InterPro" id="IPR013149">
    <property type="entry name" value="ADH-like_C"/>
</dbReference>
<dbReference type="GO" id="GO:0006633">
    <property type="term" value="P:fatty acid biosynthetic process"/>
    <property type="evidence" value="ECO:0007669"/>
    <property type="project" value="UniProtKB-KW"/>
</dbReference>
<dbReference type="InterPro" id="IPR036291">
    <property type="entry name" value="NAD(P)-bd_dom_sf"/>
</dbReference>
<sequence>MSDTVKQVVYSEFGDPRQVLRVEDVARVALSEGQARADVLRAPINPSDLIQIAGNYGVRPPLPAIAGNEGIGRITEVSGEARGLQVGQLVLLPAGAGTWRSEVVASAGAFVAMPEGDVDQLSMMMVNPATAQLLLTDFVDLSEGDWIIQSAANSAVGTYVVQLAKAMGVKTVSVVRRESAVQGLLDHGGDVVLVDGPDLVKRVIQATNRAKIKLALDAVAGETFGRLGECLEIGRTLVNYGAMSNEPASMQAGAMIFRDVRIRGFWLVNWFERASKEERMGVHAALTKAVATGALHAPIDRVFALEDISEAARYTWAGERTGKVLLAPNGI</sequence>
<evidence type="ECO:0000256" key="1">
    <source>
        <dbReference type="ARBA" id="ARBA00010371"/>
    </source>
</evidence>
<dbReference type="Proteomes" id="UP000184514">
    <property type="component" value="Unassembled WGS sequence"/>
</dbReference>
<dbReference type="PANTHER" id="PTHR43981">
    <property type="entry name" value="ENOYL-[ACYL-CARRIER-PROTEIN] REDUCTASE, MITOCHONDRIAL"/>
    <property type="match status" value="1"/>
</dbReference>
<dbReference type="CDD" id="cd05282">
    <property type="entry name" value="ETR_like"/>
    <property type="match status" value="1"/>
</dbReference>
<dbReference type="EMBL" id="MLCB01000130">
    <property type="protein sequence ID" value="OJI93818.1"/>
    <property type="molecule type" value="Genomic_DNA"/>
</dbReference>
<dbReference type="GO" id="GO:0016746">
    <property type="term" value="F:acyltransferase activity"/>
    <property type="evidence" value="ECO:0007669"/>
    <property type="project" value="UniProtKB-KW"/>
</dbReference>
<evidence type="ECO:0000256" key="4">
    <source>
        <dbReference type="ARBA" id="ARBA00022857"/>
    </source>
</evidence>
<dbReference type="GO" id="GO:0141148">
    <property type="term" value="F:enoyl-[acyl-carrier-protein] reductase (NADPH) activity"/>
    <property type="evidence" value="ECO:0007669"/>
    <property type="project" value="UniProtKB-EC"/>
</dbReference>
<dbReference type="SUPFAM" id="SSF51735">
    <property type="entry name" value="NAD(P)-binding Rossmann-fold domains"/>
    <property type="match status" value="1"/>
</dbReference>
<evidence type="ECO:0000313" key="13">
    <source>
        <dbReference type="Proteomes" id="UP000184514"/>
    </source>
</evidence>
<feature type="domain" description="Enoyl reductase (ER)" evidence="11">
    <location>
        <begin position="15"/>
        <end position="326"/>
    </location>
</feature>
<keyword evidence="13" id="KW-1185">Reference proteome</keyword>
<evidence type="ECO:0000256" key="6">
    <source>
        <dbReference type="ARBA" id="ARBA00023002"/>
    </source>
</evidence>
<dbReference type="Pfam" id="PF00107">
    <property type="entry name" value="ADH_zinc_N"/>
    <property type="match status" value="1"/>
</dbReference>
<keyword evidence="8" id="KW-0275">Fatty acid biosynthesis</keyword>
<proteinExistence type="inferred from homology"/>
<organism evidence="12 13">
    <name type="scientific">Planktotalea frisia</name>
    <dbReference type="NCBI Taxonomy" id="696762"/>
    <lineage>
        <taxon>Bacteria</taxon>
        <taxon>Pseudomonadati</taxon>
        <taxon>Pseudomonadota</taxon>
        <taxon>Alphaproteobacteria</taxon>
        <taxon>Rhodobacterales</taxon>
        <taxon>Paracoccaceae</taxon>
        <taxon>Planktotalea</taxon>
    </lineage>
</organism>
<keyword evidence="12" id="KW-0012">Acyltransferase</keyword>
<keyword evidence="3" id="KW-0276">Fatty acid metabolism</keyword>
<dbReference type="AlphaFoldDB" id="A0A1L9NWZ4"/>
<reference evidence="12 13" key="1">
    <citation type="submission" date="2016-10" db="EMBL/GenBank/DDBJ databases">
        <title>Genome sequence of Planktotalea frisia SH6-1.</title>
        <authorList>
            <person name="Poehlein A."/>
            <person name="Bakenhus I."/>
            <person name="Voget S."/>
            <person name="Brinkhoff T."/>
            <person name="Simon M."/>
        </authorList>
    </citation>
    <scope>NUCLEOTIDE SEQUENCE [LARGE SCALE GENOMIC DNA]</scope>
    <source>
        <strain evidence="12 13">SH6-1</strain>
    </source>
</reference>
<protein>
    <recommendedName>
        <fullName evidence="9">enoyl-[acyl-carrier-protein] reductase</fullName>
        <ecNumber evidence="9">1.3.1.104</ecNumber>
    </recommendedName>
</protein>
<evidence type="ECO:0000259" key="11">
    <source>
        <dbReference type="SMART" id="SM00829"/>
    </source>
</evidence>
<gene>
    <name evidence="12" type="primary">ppsC_4</name>
    <name evidence="12" type="ORF">PFRI_19650</name>
</gene>